<feature type="compositionally biased region" description="Basic residues" evidence="1">
    <location>
        <begin position="117"/>
        <end position="126"/>
    </location>
</feature>
<evidence type="ECO:0000256" key="1">
    <source>
        <dbReference type="SAM" id="MobiDB-lite"/>
    </source>
</evidence>
<sequence length="205" mass="23875">MHSCRKRKKKINLFFRKLKKKRNSKKINIGVLHDRNHVHGRDHAHAHGRDRGHVHGRRKDDQDHGHVVHNKNGVDGDDKDDHADELDSGGGADPAADQDPNLRRRKKEWRINSGSMRNRRRHKGNRNPKQTTYHRQGGRPSPHPTIREDSLGNDERESPLPFQVPPPVRHLQGRKWTGREPGNHLEESTRQRRENNGKDSRHRMG</sequence>
<organism evidence="2">
    <name type="scientific">Lygus hesperus</name>
    <name type="common">Western plant bug</name>
    <dbReference type="NCBI Taxonomy" id="30085"/>
    <lineage>
        <taxon>Eukaryota</taxon>
        <taxon>Metazoa</taxon>
        <taxon>Ecdysozoa</taxon>
        <taxon>Arthropoda</taxon>
        <taxon>Hexapoda</taxon>
        <taxon>Insecta</taxon>
        <taxon>Pterygota</taxon>
        <taxon>Neoptera</taxon>
        <taxon>Paraneoptera</taxon>
        <taxon>Hemiptera</taxon>
        <taxon>Heteroptera</taxon>
        <taxon>Panheteroptera</taxon>
        <taxon>Cimicomorpha</taxon>
        <taxon>Miridae</taxon>
        <taxon>Mirini</taxon>
        <taxon>Lygus</taxon>
    </lineage>
</organism>
<reference evidence="2" key="1">
    <citation type="journal article" date="2014" name="PLoS ONE">
        <title>Transcriptome-Based Identification of ABC Transporters in the Western Tarnished Plant Bug Lygus hesperus.</title>
        <authorList>
            <person name="Hull J.J."/>
            <person name="Chaney K."/>
            <person name="Geib S.M."/>
            <person name="Fabrick J.A."/>
            <person name="Brent C.S."/>
            <person name="Walsh D."/>
            <person name="Lavine L.C."/>
        </authorList>
    </citation>
    <scope>NUCLEOTIDE SEQUENCE</scope>
</reference>
<name>A0A0A9WYB0_LYGHE</name>
<proteinExistence type="predicted"/>
<dbReference type="AlphaFoldDB" id="A0A0A9WYB0"/>
<dbReference type="EMBL" id="GBHO01030885">
    <property type="protein sequence ID" value="JAG12719.1"/>
    <property type="molecule type" value="Transcribed_RNA"/>
</dbReference>
<feature type="compositionally biased region" description="Basic and acidic residues" evidence="1">
    <location>
        <begin position="177"/>
        <end position="199"/>
    </location>
</feature>
<gene>
    <name evidence="2" type="primary">MED26</name>
    <name evidence="2" type="ORF">CM83_78467</name>
</gene>
<feature type="compositionally biased region" description="Basic and acidic residues" evidence="1">
    <location>
        <begin position="145"/>
        <end position="158"/>
    </location>
</feature>
<feature type="compositionally biased region" description="Basic and acidic residues" evidence="1">
    <location>
        <begin position="33"/>
        <end position="82"/>
    </location>
</feature>
<evidence type="ECO:0000313" key="2">
    <source>
        <dbReference type="EMBL" id="JAG12719.1"/>
    </source>
</evidence>
<accession>A0A0A9WYB0</accession>
<feature type="region of interest" description="Disordered" evidence="1">
    <location>
        <begin position="33"/>
        <end position="205"/>
    </location>
</feature>
<reference evidence="2" key="2">
    <citation type="submission" date="2014-07" db="EMBL/GenBank/DDBJ databases">
        <authorList>
            <person name="Hull J."/>
        </authorList>
    </citation>
    <scope>NUCLEOTIDE SEQUENCE</scope>
</reference>
<protein>
    <submittedName>
        <fullName evidence="2">Mediator of RNA polymerase II transcription subunit 26</fullName>
    </submittedName>
</protein>